<sequence length="532" mass="58056">MHLRYASRFPFAAAVMCVAASASLAACGDAGAPGEVADIDPEERAAERRQALSAPLDIDPLRSLILTKVTDPQAMTRFPLQFVLNQLLMRAGTLDEQTALDLYRRWWDFFNVSTAAQFPDAIHCDDQTNSEGIPAINGYRIACGRREGRLATSDPFDPNSPDFVEPIAVVNRFDLAPRDGSHCGEYRIVYAKKSAGVADRNLFILEAQLPNPHPECGIAACLPVAEHWARLSTLDAADRANELETFFTVGLVDAGFGPVLHPDNFADAVHGPGGSRGTGQIRTNQFMGNAGAPGQVQPGQIWHLREFKIARVDGGDRLFLKPVTVKENPFGPLFSTNFDPNDFRYSWFMDDFLESVDRLTTLSTDINDIRLTSSREALYNAGQSAIDDSNDYLNQLLPEFNSLPNLELRDRIQDELVRLGRDAIFTPADVANRATTQSCAGCHQLSAGDALGNGVTWPEEEEGDELRFVHVREDGDLSRALTDFFLPHREGVLEAFLAAHADGDTCSTPTTSAALPVESDAPVPTLGGATTH</sequence>
<organism evidence="3 4">
    <name type="scientific">Sorangium cellulosum</name>
    <name type="common">Polyangium cellulosum</name>
    <dbReference type="NCBI Taxonomy" id="56"/>
    <lineage>
        <taxon>Bacteria</taxon>
        <taxon>Pseudomonadati</taxon>
        <taxon>Myxococcota</taxon>
        <taxon>Polyangia</taxon>
        <taxon>Polyangiales</taxon>
        <taxon>Polyangiaceae</taxon>
        <taxon>Sorangium</taxon>
    </lineage>
</organism>
<dbReference type="Proteomes" id="UP000075260">
    <property type="component" value="Unassembled WGS sequence"/>
</dbReference>
<protein>
    <recommendedName>
        <fullName evidence="5">Cytochrome c domain-containing protein</fullName>
    </recommendedName>
</protein>
<dbReference type="AlphaFoldDB" id="A0A150QKY7"/>
<proteinExistence type="predicted"/>
<evidence type="ECO:0000313" key="4">
    <source>
        <dbReference type="Proteomes" id="UP000075260"/>
    </source>
</evidence>
<feature type="signal peptide" evidence="2">
    <location>
        <begin position="1"/>
        <end position="25"/>
    </location>
</feature>
<reference evidence="3 4" key="1">
    <citation type="submission" date="2014-02" db="EMBL/GenBank/DDBJ databases">
        <title>The small core and large imbalanced accessory genome model reveals a collaborative survival strategy of Sorangium cellulosum strains in nature.</title>
        <authorList>
            <person name="Han K."/>
            <person name="Peng R."/>
            <person name="Blom J."/>
            <person name="Li Y.-Z."/>
        </authorList>
    </citation>
    <scope>NUCLEOTIDE SEQUENCE [LARGE SCALE GENOMIC DNA]</scope>
    <source>
        <strain evidence="3 4">So0008-312</strain>
    </source>
</reference>
<accession>A0A150QKY7</accession>
<evidence type="ECO:0008006" key="5">
    <source>
        <dbReference type="Google" id="ProtNLM"/>
    </source>
</evidence>
<keyword evidence="2" id="KW-0732">Signal</keyword>
<evidence type="ECO:0000313" key="3">
    <source>
        <dbReference type="EMBL" id="KYF68657.1"/>
    </source>
</evidence>
<name>A0A150QKY7_SORCE</name>
<dbReference type="EMBL" id="JEMA01000548">
    <property type="protein sequence ID" value="KYF68657.1"/>
    <property type="molecule type" value="Genomic_DNA"/>
</dbReference>
<feature type="chain" id="PRO_5007566841" description="Cytochrome c domain-containing protein" evidence="2">
    <location>
        <begin position="26"/>
        <end position="532"/>
    </location>
</feature>
<dbReference type="RefSeq" id="WP_061608960.1">
    <property type="nucleotide sequence ID" value="NZ_JEMA01000548.1"/>
</dbReference>
<gene>
    <name evidence="3" type="ORF">BE15_46315</name>
</gene>
<evidence type="ECO:0000256" key="2">
    <source>
        <dbReference type="SAM" id="SignalP"/>
    </source>
</evidence>
<dbReference type="PROSITE" id="PS51257">
    <property type="entry name" value="PROKAR_LIPOPROTEIN"/>
    <property type="match status" value="1"/>
</dbReference>
<evidence type="ECO:0000256" key="1">
    <source>
        <dbReference type="SAM" id="MobiDB-lite"/>
    </source>
</evidence>
<feature type="region of interest" description="Disordered" evidence="1">
    <location>
        <begin position="508"/>
        <end position="532"/>
    </location>
</feature>
<comment type="caution">
    <text evidence="3">The sequence shown here is derived from an EMBL/GenBank/DDBJ whole genome shotgun (WGS) entry which is preliminary data.</text>
</comment>
<dbReference type="OrthoDB" id="8115254at2"/>